<proteinExistence type="inferred from homology"/>
<dbReference type="GeneID" id="92095310"/>
<dbReference type="InterPro" id="IPR029058">
    <property type="entry name" value="AB_hydrolase_fold"/>
</dbReference>
<dbReference type="PANTHER" id="PTHR10655:SF63">
    <property type="entry name" value="PHOSPHOLIPASE_CARBOXYLESTERASE_THIOESTERASE DOMAIN-CONTAINING PROTEIN"/>
    <property type="match status" value="1"/>
</dbReference>
<name>A0ABR1TR49_9PEZI</name>
<dbReference type="EMBL" id="JAQQWL010000011">
    <property type="protein sequence ID" value="KAK8049108.1"/>
    <property type="molecule type" value="Genomic_DNA"/>
</dbReference>
<feature type="domain" description="Phospholipase/carboxylesterase/thioesterase" evidence="2">
    <location>
        <begin position="6"/>
        <end position="252"/>
    </location>
</feature>
<protein>
    <recommendedName>
        <fullName evidence="2">Phospholipase/carboxylesterase/thioesterase domain-containing protein</fullName>
    </recommendedName>
</protein>
<accession>A0ABR1TR49</accession>
<evidence type="ECO:0000313" key="3">
    <source>
        <dbReference type="EMBL" id="KAK8049108.1"/>
    </source>
</evidence>
<dbReference type="Gene3D" id="3.40.50.1820">
    <property type="entry name" value="alpha/beta hydrolase"/>
    <property type="match status" value="1"/>
</dbReference>
<keyword evidence="4" id="KW-1185">Reference proteome</keyword>
<dbReference type="RefSeq" id="XP_066711357.1">
    <property type="nucleotide sequence ID" value="XM_066862247.1"/>
</dbReference>
<evidence type="ECO:0000313" key="4">
    <source>
        <dbReference type="Proteomes" id="UP001480595"/>
    </source>
</evidence>
<organism evidence="3 4">
    <name type="scientific">Apiospora phragmitis</name>
    <dbReference type="NCBI Taxonomy" id="2905665"/>
    <lineage>
        <taxon>Eukaryota</taxon>
        <taxon>Fungi</taxon>
        <taxon>Dikarya</taxon>
        <taxon>Ascomycota</taxon>
        <taxon>Pezizomycotina</taxon>
        <taxon>Sordariomycetes</taxon>
        <taxon>Xylariomycetidae</taxon>
        <taxon>Amphisphaeriales</taxon>
        <taxon>Apiosporaceae</taxon>
        <taxon>Apiospora</taxon>
    </lineage>
</organism>
<dbReference type="Pfam" id="PF02230">
    <property type="entry name" value="Abhydrolase_2"/>
    <property type="match status" value="1"/>
</dbReference>
<dbReference type="InterPro" id="IPR050565">
    <property type="entry name" value="LYPA1-2/EST-like"/>
</dbReference>
<evidence type="ECO:0000259" key="2">
    <source>
        <dbReference type="Pfam" id="PF02230"/>
    </source>
</evidence>
<gene>
    <name evidence="3" type="ORF">PG994_010838</name>
</gene>
<dbReference type="SUPFAM" id="SSF53474">
    <property type="entry name" value="alpha/beta-Hydrolases"/>
    <property type="match status" value="1"/>
</dbReference>
<comment type="similarity">
    <text evidence="1">Belongs to the AB hydrolase superfamily. AB hydrolase 2 family.</text>
</comment>
<evidence type="ECO:0000256" key="1">
    <source>
        <dbReference type="ARBA" id="ARBA00006499"/>
    </source>
</evidence>
<sequence>MDLPVQIIPPRTPHTHTVVFLHGRGDHAQDFLSSLHHSRDSRKRTLLESFPSFRWVFPQAKSRACAAFPGQQMTQWFDIWNTAEFSEQEGLQAIGLRESVTGLRAILERETAILGGRWDLLVLAGISQGAATSVHTLLNLNFPLATGQTGTRRLGAFLGFSCRMPFPGRTLADTRKVLDLEDVPDHDEVIRNTPILLEHCADDPTVLVGGGRNLRDTLQKFGAQVAWREYPQGGHWFNSPAGIDDAIQFLSAVLHTPTPATNSSAQTQPSSDVMDLS</sequence>
<dbReference type="InterPro" id="IPR003140">
    <property type="entry name" value="PLipase/COase/thioEstase"/>
</dbReference>
<comment type="caution">
    <text evidence="3">The sequence shown here is derived from an EMBL/GenBank/DDBJ whole genome shotgun (WGS) entry which is preliminary data.</text>
</comment>
<dbReference type="Proteomes" id="UP001480595">
    <property type="component" value="Unassembled WGS sequence"/>
</dbReference>
<reference evidence="3 4" key="1">
    <citation type="submission" date="2023-01" db="EMBL/GenBank/DDBJ databases">
        <title>Analysis of 21 Apiospora genomes using comparative genomics revels a genus with tremendous synthesis potential of carbohydrate active enzymes and secondary metabolites.</title>
        <authorList>
            <person name="Sorensen T."/>
        </authorList>
    </citation>
    <scope>NUCLEOTIDE SEQUENCE [LARGE SCALE GENOMIC DNA]</scope>
    <source>
        <strain evidence="3 4">CBS 135458</strain>
    </source>
</reference>
<dbReference type="PANTHER" id="PTHR10655">
    <property type="entry name" value="LYSOPHOSPHOLIPASE-RELATED"/>
    <property type="match status" value="1"/>
</dbReference>